<evidence type="ECO:0000256" key="3">
    <source>
        <dbReference type="ARBA" id="ARBA00023027"/>
    </source>
</evidence>
<feature type="domain" description="D-isomer specific 2-hydroxyacid dehydrogenase NAD-binding" evidence="6">
    <location>
        <begin position="108"/>
        <end position="289"/>
    </location>
</feature>
<dbReference type="InterPro" id="IPR036291">
    <property type="entry name" value="NAD(P)-bd_dom_sf"/>
</dbReference>
<dbReference type="InterPro" id="IPR029753">
    <property type="entry name" value="D-isomer_DH_CS"/>
</dbReference>
<evidence type="ECO:0000313" key="7">
    <source>
        <dbReference type="EMBL" id="ADY50958.1"/>
    </source>
</evidence>
<gene>
    <name evidence="7" type="ordered locus">Pedsa_0376</name>
</gene>
<dbReference type="EMBL" id="CP002545">
    <property type="protein sequence ID" value="ADY50958.1"/>
    <property type="molecule type" value="Genomic_DNA"/>
</dbReference>
<dbReference type="GO" id="GO:0051287">
    <property type="term" value="F:NAD binding"/>
    <property type="evidence" value="ECO:0007669"/>
    <property type="project" value="InterPro"/>
</dbReference>
<feature type="domain" description="D-isomer specific 2-hydroxyacid dehydrogenase catalytic" evidence="5">
    <location>
        <begin position="13"/>
        <end position="317"/>
    </location>
</feature>
<dbReference type="SUPFAM" id="SSF52283">
    <property type="entry name" value="Formate/glycerate dehydrogenase catalytic domain-like"/>
    <property type="match status" value="1"/>
</dbReference>
<dbReference type="KEGG" id="psn:Pedsa_0376"/>
<evidence type="ECO:0000256" key="2">
    <source>
        <dbReference type="ARBA" id="ARBA00023002"/>
    </source>
</evidence>
<dbReference type="Pfam" id="PF00389">
    <property type="entry name" value="2-Hacid_dh"/>
    <property type="match status" value="1"/>
</dbReference>
<organism evidence="7 8">
    <name type="scientific">Pseudopedobacter saltans (strain ATCC 51119 / DSM 12145 / JCM 21818 / CCUG 39354 / LMG 10337 / NBRC 100064 / NCIMB 13643)</name>
    <name type="common">Pedobacter saltans</name>
    <dbReference type="NCBI Taxonomy" id="762903"/>
    <lineage>
        <taxon>Bacteria</taxon>
        <taxon>Pseudomonadati</taxon>
        <taxon>Bacteroidota</taxon>
        <taxon>Sphingobacteriia</taxon>
        <taxon>Sphingobacteriales</taxon>
        <taxon>Sphingobacteriaceae</taxon>
        <taxon>Pseudopedobacter</taxon>
    </lineage>
</organism>
<evidence type="ECO:0000259" key="6">
    <source>
        <dbReference type="Pfam" id="PF02826"/>
    </source>
</evidence>
<evidence type="ECO:0000256" key="1">
    <source>
        <dbReference type="ARBA" id="ARBA00005854"/>
    </source>
</evidence>
<dbReference type="InterPro" id="IPR058205">
    <property type="entry name" value="D-LDH-like"/>
</dbReference>
<keyword evidence="2 4" id="KW-0560">Oxidoreductase</keyword>
<dbReference type="InterPro" id="IPR006139">
    <property type="entry name" value="D-isomer_2_OHA_DH_cat_dom"/>
</dbReference>
<dbReference type="Gene3D" id="3.40.50.720">
    <property type="entry name" value="NAD(P)-binding Rossmann-like Domain"/>
    <property type="match status" value="2"/>
</dbReference>
<dbReference type="RefSeq" id="WP_013631461.1">
    <property type="nucleotide sequence ID" value="NC_015177.1"/>
</dbReference>
<dbReference type="SUPFAM" id="SSF51735">
    <property type="entry name" value="NAD(P)-binding Rossmann-fold domains"/>
    <property type="match status" value="1"/>
</dbReference>
<dbReference type="Proteomes" id="UP000000310">
    <property type="component" value="Chromosome"/>
</dbReference>
<keyword evidence="8" id="KW-1185">Reference proteome</keyword>
<dbReference type="PANTHER" id="PTHR43026:SF1">
    <property type="entry name" value="2-HYDROXYACID DEHYDROGENASE HOMOLOG 1-RELATED"/>
    <property type="match status" value="1"/>
</dbReference>
<keyword evidence="3" id="KW-0520">NAD</keyword>
<dbReference type="HOGENOM" id="CLU_019796_1_1_10"/>
<evidence type="ECO:0000259" key="5">
    <source>
        <dbReference type="Pfam" id="PF00389"/>
    </source>
</evidence>
<dbReference type="Pfam" id="PF02826">
    <property type="entry name" value="2-Hacid_dh_C"/>
    <property type="match status" value="1"/>
</dbReference>
<reference evidence="8" key="2">
    <citation type="submission" date="2011-02" db="EMBL/GenBank/DDBJ databases">
        <title>The complete genome of Pedobacter saltans DSM 12145.</title>
        <authorList>
            <consortium name="US DOE Joint Genome Institute (JGI-PGF)"/>
            <person name="Lucas S."/>
            <person name="Copeland A."/>
            <person name="Lapidus A."/>
            <person name="Bruce D."/>
            <person name="Goodwin L."/>
            <person name="Pitluck S."/>
            <person name="Kyrpides N."/>
            <person name="Mavromatis K."/>
            <person name="Pagani I."/>
            <person name="Ivanova N."/>
            <person name="Ovchinnikova G."/>
            <person name="Lu M."/>
            <person name="Detter J.C."/>
            <person name="Han C."/>
            <person name="Land M."/>
            <person name="Hauser L."/>
            <person name="Markowitz V."/>
            <person name="Cheng J.-F."/>
            <person name="Hugenholtz P."/>
            <person name="Woyke T."/>
            <person name="Wu D."/>
            <person name="Tindall B."/>
            <person name="Pomrenke H.G."/>
            <person name="Brambilla E."/>
            <person name="Klenk H.-P."/>
            <person name="Eisen J.A."/>
        </authorList>
    </citation>
    <scope>NUCLEOTIDE SEQUENCE [LARGE SCALE GENOMIC DNA]</scope>
    <source>
        <strain evidence="8">ATCC 51119 / DSM 12145 / JCM 21818 / LMG 10337 / NBRC 100064 / NCIMB 13643</strain>
    </source>
</reference>
<dbReference type="PROSITE" id="PS00671">
    <property type="entry name" value="D_2_HYDROXYACID_DH_3"/>
    <property type="match status" value="1"/>
</dbReference>
<dbReference type="STRING" id="762903.Pedsa_0376"/>
<dbReference type="GO" id="GO:0008720">
    <property type="term" value="F:D-lactate dehydrogenase (NAD+) activity"/>
    <property type="evidence" value="ECO:0007669"/>
    <property type="project" value="TreeGrafter"/>
</dbReference>
<protein>
    <submittedName>
        <fullName evidence="7">D-isomer specific 2-hydroxyacid dehydrogenase NAD-binding protein</fullName>
    </submittedName>
</protein>
<evidence type="ECO:0000313" key="8">
    <source>
        <dbReference type="Proteomes" id="UP000000310"/>
    </source>
</evidence>
<dbReference type="eggNOG" id="COG1052">
    <property type="taxonomic scope" value="Bacteria"/>
</dbReference>
<comment type="similarity">
    <text evidence="1 4">Belongs to the D-isomer specific 2-hydroxyacid dehydrogenase family.</text>
</comment>
<accession>F0S541</accession>
<name>F0S541_PSESL</name>
<dbReference type="AlphaFoldDB" id="F0S541"/>
<evidence type="ECO:0000256" key="4">
    <source>
        <dbReference type="RuleBase" id="RU003719"/>
    </source>
</evidence>
<dbReference type="InterPro" id="IPR006140">
    <property type="entry name" value="D-isomer_DH_NAD-bd"/>
</dbReference>
<sequence>MKAIVYSTKTFEKELLAKANFKKHDITLISNPLNIETVSYAEGKDAVIVSCNDDLSTPVIDKLAEFGIKYISTRSGDVENINRDTAAKYGIKIAHVPYTSDSVAEHVLTLVLALSRNLITTIERISHSDFNLEGLTGFNLKGKTIGLIGYSDTGLATSKLFHNVGCRVLIADKTLLKMPEYGEVCDLDYLLENSDIISLHVSFKNKIDKIINRESIYKMKSGVMLINTSRGGLLNISDVLDALKSGQLGYLGADIFENDIFIFSEDKGNTVRNPIYEELLSLSNVIITPRQALLTKETIEEIAFQTIRNLDNWQARKCVGKACACPNDCATKH</sequence>
<dbReference type="PANTHER" id="PTHR43026">
    <property type="entry name" value="2-HYDROXYACID DEHYDROGENASE HOMOLOG 1-RELATED"/>
    <property type="match status" value="1"/>
</dbReference>
<dbReference type="OrthoDB" id="1522997at2"/>
<reference evidence="7 8" key="1">
    <citation type="journal article" date="2011" name="Stand. Genomic Sci.">
        <title>Complete genome sequence of the gliding, heparinolytic Pedobacter saltans type strain (113).</title>
        <authorList>
            <person name="Liolios K."/>
            <person name="Sikorski J."/>
            <person name="Lu M."/>
            <person name="Nolan M."/>
            <person name="Lapidus A."/>
            <person name="Lucas S."/>
            <person name="Hammon N."/>
            <person name="Deshpande S."/>
            <person name="Cheng J.F."/>
            <person name="Tapia R."/>
            <person name="Han C."/>
            <person name="Goodwin L."/>
            <person name="Pitluck S."/>
            <person name="Huntemann M."/>
            <person name="Ivanova N."/>
            <person name="Pagani I."/>
            <person name="Mavromatis K."/>
            <person name="Ovchinikova G."/>
            <person name="Pati A."/>
            <person name="Chen A."/>
            <person name="Palaniappan K."/>
            <person name="Land M."/>
            <person name="Hauser L."/>
            <person name="Brambilla E.M."/>
            <person name="Kotsyurbenko O."/>
            <person name="Rohde M."/>
            <person name="Tindall B.J."/>
            <person name="Abt B."/>
            <person name="Goker M."/>
            <person name="Detter J.C."/>
            <person name="Woyke T."/>
            <person name="Bristow J."/>
            <person name="Eisen J.A."/>
            <person name="Markowitz V."/>
            <person name="Hugenholtz P."/>
            <person name="Klenk H.P."/>
            <person name="Kyrpides N.C."/>
        </authorList>
    </citation>
    <scope>NUCLEOTIDE SEQUENCE [LARGE SCALE GENOMIC DNA]</scope>
    <source>
        <strain evidence="8">ATCC 51119 / DSM 12145 / JCM 21818 / LMG 10337 / NBRC 100064 / NCIMB 13643</strain>
    </source>
</reference>
<proteinExistence type="inferred from homology"/>